<sequence>MFPRVSRGKAPFCTCCVSERPQNGEAGVLNRRRGEETRSCKIVVQHSIAADSSLTWKSSFLEDDCLTSNVSRRATAADSSQWDAEKSFFWR</sequence>
<reference evidence="1" key="1">
    <citation type="submission" date="2022-01" db="EMBL/GenBank/DDBJ databases">
        <authorList>
            <person name="Braso-Vives M."/>
        </authorList>
    </citation>
    <scope>NUCLEOTIDE SEQUENCE</scope>
</reference>
<name>A0A8J9Z8U7_BRALA</name>
<organism evidence="1 2">
    <name type="scientific">Branchiostoma lanceolatum</name>
    <name type="common">Common lancelet</name>
    <name type="synonym">Amphioxus lanceolatum</name>
    <dbReference type="NCBI Taxonomy" id="7740"/>
    <lineage>
        <taxon>Eukaryota</taxon>
        <taxon>Metazoa</taxon>
        <taxon>Chordata</taxon>
        <taxon>Cephalochordata</taxon>
        <taxon>Leptocardii</taxon>
        <taxon>Amphioxiformes</taxon>
        <taxon>Branchiostomatidae</taxon>
        <taxon>Branchiostoma</taxon>
    </lineage>
</organism>
<proteinExistence type="predicted"/>
<dbReference type="AlphaFoldDB" id="A0A8J9Z8U7"/>
<gene>
    <name evidence="1" type="primary">Hypp8614</name>
    <name evidence="1" type="ORF">BLAG_LOCUS10561</name>
</gene>
<dbReference type="Proteomes" id="UP000838412">
    <property type="component" value="Chromosome 17"/>
</dbReference>
<keyword evidence="2" id="KW-1185">Reference proteome</keyword>
<protein>
    <submittedName>
        <fullName evidence="1">Hypp8614 protein</fullName>
    </submittedName>
</protein>
<evidence type="ECO:0000313" key="1">
    <source>
        <dbReference type="EMBL" id="CAH1249466.1"/>
    </source>
</evidence>
<accession>A0A8J9Z8U7</accession>
<evidence type="ECO:0000313" key="2">
    <source>
        <dbReference type="Proteomes" id="UP000838412"/>
    </source>
</evidence>
<dbReference type="EMBL" id="OV696702">
    <property type="protein sequence ID" value="CAH1249466.1"/>
    <property type="molecule type" value="Genomic_DNA"/>
</dbReference>